<protein>
    <submittedName>
        <fullName evidence="7">FAD-binding oxidoreductase</fullName>
    </submittedName>
</protein>
<organism evidence="7 8">
    <name type="scientific">Tenggerimyces flavus</name>
    <dbReference type="NCBI Taxonomy" id="1708749"/>
    <lineage>
        <taxon>Bacteria</taxon>
        <taxon>Bacillati</taxon>
        <taxon>Actinomycetota</taxon>
        <taxon>Actinomycetes</taxon>
        <taxon>Propionibacteriales</taxon>
        <taxon>Nocardioidaceae</taxon>
        <taxon>Tenggerimyces</taxon>
    </lineage>
</organism>
<dbReference type="EMBL" id="JBHRZH010000006">
    <property type="protein sequence ID" value="MFC3760699.1"/>
    <property type="molecule type" value="Genomic_DNA"/>
</dbReference>
<proteinExistence type="inferred from homology"/>
<evidence type="ECO:0000313" key="8">
    <source>
        <dbReference type="Proteomes" id="UP001595699"/>
    </source>
</evidence>
<dbReference type="Gene3D" id="3.40.462.20">
    <property type="match status" value="1"/>
</dbReference>
<dbReference type="RefSeq" id="WP_205116946.1">
    <property type="nucleotide sequence ID" value="NZ_JAFBCM010000001.1"/>
</dbReference>
<keyword evidence="3" id="KW-0285">Flavoprotein</keyword>
<reference evidence="8" key="1">
    <citation type="journal article" date="2019" name="Int. J. Syst. Evol. Microbiol.">
        <title>The Global Catalogue of Microorganisms (GCM) 10K type strain sequencing project: providing services to taxonomists for standard genome sequencing and annotation.</title>
        <authorList>
            <consortium name="The Broad Institute Genomics Platform"/>
            <consortium name="The Broad Institute Genome Sequencing Center for Infectious Disease"/>
            <person name="Wu L."/>
            <person name="Ma J."/>
        </authorList>
    </citation>
    <scope>NUCLEOTIDE SEQUENCE [LARGE SCALE GENOMIC DNA]</scope>
    <source>
        <strain evidence="8">CGMCC 4.7241</strain>
    </source>
</reference>
<comment type="cofactor">
    <cofactor evidence="1">
        <name>FAD</name>
        <dbReference type="ChEBI" id="CHEBI:57692"/>
    </cofactor>
</comment>
<dbReference type="PROSITE" id="PS00862">
    <property type="entry name" value="OX2_COVAL_FAD"/>
    <property type="match status" value="1"/>
</dbReference>
<dbReference type="SUPFAM" id="SSF55103">
    <property type="entry name" value="FAD-linked oxidases, C-terminal domain"/>
    <property type="match status" value="1"/>
</dbReference>
<dbReference type="Proteomes" id="UP001595699">
    <property type="component" value="Unassembled WGS sequence"/>
</dbReference>
<evidence type="ECO:0000313" key="7">
    <source>
        <dbReference type="EMBL" id="MFC3760699.1"/>
    </source>
</evidence>
<name>A0ABV7Y7D5_9ACTN</name>
<keyword evidence="5" id="KW-0560">Oxidoreductase</keyword>
<dbReference type="InterPro" id="IPR006093">
    <property type="entry name" value="Oxy_OxRdtase_FAD_BS"/>
</dbReference>
<dbReference type="Gene3D" id="3.30.465.10">
    <property type="match status" value="1"/>
</dbReference>
<dbReference type="PROSITE" id="PS51387">
    <property type="entry name" value="FAD_PCMH"/>
    <property type="match status" value="1"/>
</dbReference>
<evidence type="ECO:0000256" key="3">
    <source>
        <dbReference type="ARBA" id="ARBA00022630"/>
    </source>
</evidence>
<dbReference type="InterPro" id="IPR050416">
    <property type="entry name" value="FAD-linked_Oxidoreductase"/>
</dbReference>
<evidence type="ECO:0000259" key="6">
    <source>
        <dbReference type="PROSITE" id="PS51387"/>
    </source>
</evidence>
<evidence type="ECO:0000256" key="4">
    <source>
        <dbReference type="ARBA" id="ARBA00022827"/>
    </source>
</evidence>
<evidence type="ECO:0000256" key="2">
    <source>
        <dbReference type="ARBA" id="ARBA00005466"/>
    </source>
</evidence>
<dbReference type="InterPro" id="IPR016167">
    <property type="entry name" value="FAD-bd_PCMH_sub1"/>
</dbReference>
<accession>A0ABV7Y7D5</accession>
<dbReference type="PANTHER" id="PTHR42973">
    <property type="entry name" value="BINDING OXIDOREDUCTASE, PUTATIVE (AFU_ORTHOLOGUE AFUA_1G17690)-RELATED"/>
    <property type="match status" value="1"/>
</dbReference>
<dbReference type="Pfam" id="PF08031">
    <property type="entry name" value="BBE"/>
    <property type="match status" value="1"/>
</dbReference>
<dbReference type="InterPro" id="IPR006094">
    <property type="entry name" value="Oxid_FAD_bind_N"/>
</dbReference>
<dbReference type="PANTHER" id="PTHR42973:SF39">
    <property type="entry name" value="FAD-BINDING PCMH-TYPE DOMAIN-CONTAINING PROTEIN"/>
    <property type="match status" value="1"/>
</dbReference>
<dbReference type="Gene3D" id="3.30.43.10">
    <property type="entry name" value="Uridine Diphospho-n-acetylenolpyruvylglucosamine Reductase, domain 2"/>
    <property type="match status" value="1"/>
</dbReference>
<dbReference type="InterPro" id="IPR016169">
    <property type="entry name" value="FAD-bd_PCMH_sub2"/>
</dbReference>
<comment type="caution">
    <text evidence="7">The sequence shown here is derived from an EMBL/GenBank/DDBJ whole genome shotgun (WGS) entry which is preliminary data.</text>
</comment>
<dbReference type="InterPro" id="IPR036318">
    <property type="entry name" value="FAD-bd_PCMH-like_sf"/>
</dbReference>
<evidence type="ECO:0000256" key="1">
    <source>
        <dbReference type="ARBA" id="ARBA00001974"/>
    </source>
</evidence>
<comment type="similarity">
    <text evidence="2">Belongs to the oxygen-dependent FAD-linked oxidoreductase family.</text>
</comment>
<dbReference type="Pfam" id="PF01565">
    <property type="entry name" value="FAD_binding_4"/>
    <property type="match status" value="1"/>
</dbReference>
<dbReference type="InterPro" id="IPR016164">
    <property type="entry name" value="FAD-linked_Oxase-like_C"/>
</dbReference>
<gene>
    <name evidence="7" type="ORF">ACFOUW_07605</name>
</gene>
<dbReference type="InterPro" id="IPR012951">
    <property type="entry name" value="BBE"/>
</dbReference>
<dbReference type="SUPFAM" id="SSF56176">
    <property type="entry name" value="FAD-binding/transporter-associated domain-like"/>
    <property type="match status" value="1"/>
</dbReference>
<dbReference type="InterPro" id="IPR016166">
    <property type="entry name" value="FAD-bd_PCMH"/>
</dbReference>
<sequence length="464" mass="49893">MYASIQGDLMHDLTSEIGPFQGDLVTPGMPAYDEARKIWNEAIDRHPALIARCATRRDVQLAVRLAKTSALPLAVRGGGHSYAGFGSCDGGIVIDLRAMRDIDVDPQARTVKAGPGLTWGELDERTQAHGLATTGGHITSVGIAGFTLGGGIGWLSREHGLAVDNLVAVEIVLANGDALRASDDENQDLFWAIRGGGGNFGIVTEFTYRLHEVSDPLGGMLLYSAENAEETLRYFRHFSESAPDDVTALAAFITAPDAPFVPQDLRGKPALAIAAACLHPTGEGKAALARLQAYGPPAVDLVGPSEYLELQRLFDGMAPSRPAYIRSRLLSKLTDSTIATLTEYGLNPTSPNGAIVIIPLGGAIARVSTNGTAFSHRKAAYHVELCAFWENPDEPATRHRVWADGTFERIKADSVGVYVNHLGNEGPDRVREAYGAETYQRLATIKRRYDPTNLFRGNQNIPPA</sequence>
<keyword evidence="4" id="KW-0274">FAD</keyword>
<keyword evidence="8" id="KW-1185">Reference proteome</keyword>
<evidence type="ECO:0000256" key="5">
    <source>
        <dbReference type="ARBA" id="ARBA00023002"/>
    </source>
</evidence>
<feature type="domain" description="FAD-binding PCMH-type" evidence="6">
    <location>
        <begin position="43"/>
        <end position="213"/>
    </location>
</feature>